<dbReference type="InterPro" id="IPR029045">
    <property type="entry name" value="ClpP/crotonase-like_dom_sf"/>
</dbReference>
<feature type="region of interest" description="Disordered" evidence="1">
    <location>
        <begin position="139"/>
        <end position="161"/>
    </location>
</feature>
<evidence type="ECO:0000313" key="2">
    <source>
        <dbReference type="EMBL" id="ELS57666.1"/>
    </source>
</evidence>
<dbReference type="Proteomes" id="UP000011205">
    <property type="component" value="Unassembled WGS sequence"/>
</dbReference>
<comment type="caution">
    <text evidence="2">The sequence shown here is derived from an EMBL/GenBank/DDBJ whole genome shotgun (WGS) entry which is preliminary data.</text>
</comment>
<proteinExistence type="predicted"/>
<dbReference type="AlphaFoldDB" id="L8PJG8"/>
<reference evidence="2 3" key="1">
    <citation type="journal article" date="2013" name="Genome Announc.">
        <title>Draft Genome Sequence of Streptomyces viridochromogenes Strain Tu57, Producer of Avilamycin.</title>
        <authorList>
            <person name="Gruning B.A."/>
            <person name="Erxleben A."/>
            <person name="Hahnlein A."/>
            <person name="Gunther S."/>
        </authorList>
    </citation>
    <scope>NUCLEOTIDE SEQUENCE [LARGE SCALE GENOMIC DNA]</scope>
    <source>
        <strain evidence="2 3">Tue57</strain>
    </source>
</reference>
<name>L8PJG8_STRVR</name>
<gene>
    <name evidence="2" type="ORF">STVIR_1404</name>
</gene>
<sequence length="161" mass="16241">MLGLPAAGAAQDSGVLVTRVDGTITPVIAVPVIAHVTPAGARAASAGAHITMSAHIAAMAPGTHIGAATPVTGQAPRDDVVDLATPSRGSLPNEVDGRTVVVGPQDAAREVATAAATTSPLPMEVLRLVDMLRLRQDPCHHDEVTATPPRGGPLAPPRTED</sequence>
<feature type="compositionally biased region" description="Pro residues" evidence="1">
    <location>
        <begin position="150"/>
        <end position="161"/>
    </location>
</feature>
<protein>
    <submittedName>
        <fullName evidence="2">Uncharacterized protein</fullName>
    </submittedName>
</protein>
<dbReference type="EMBL" id="AMLP01000049">
    <property type="protein sequence ID" value="ELS57666.1"/>
    <property type="molecule type" value="Genomic_DNA"/>
</dbReference>
<dbReference type="SUPFAM" id="SSF52096">
    <property type="entry name" value="ClpP/crotonase"/>
    <property type="match status" value="1"/>
</dbReference>
<evidence type="ECO:0000313" key="3">
    <source>
        <dbReference type="Proteomes" id="UP000011205"/>
    </source>
</evidence>
<dbReference type="PATRIC" id="fig|1160705.3.peg.1401"/>
<organism evidence="2 3">
    <name type="scientific">Streptomyces viridochromogenes Tue57</name>
    <dbReference type="NCBI Taxonomy" id="1160705"/>
    <lineage>
        <taxon>Bacteria</taxon>
        <taxon>Bacillati</taxon>
        <taxon>Actinomycetota</taxon>
        <taxon>Actinomycetes</taxon>
        <taxon>Kitasatosporales</taxon>
        <taxon>Streptomycetaceae</taxon>
        <taxon>Streptomyces</taxon>
    </lineage>
</organism>
<accession>L8PJG8</accession>
<evidence type="ECO:0000256" key="1">
    <source>
        <dbReference type="SAM" id="MobiDB-lite"/>
    </source>
</evidence>
<dbReference type="Gene3D" id="3.90.226.10">
    <property type="entry name" value="2-enoyl-CoA Hydratase, Chain A, domain 1"/>
    <property type="match status" value="1"/>
</dbReference>